<dbReference type="NCBIfam" id="TIGR00229">
    <property type="entry name" value="sensory_box"/>
    <property type="match status" value="1"/>
</dbReference>
<proteinExistence type="predicted"/>
<evidence type="ECO:0000256" key="5">
    <source>
        <dbReference type="ARBA" id="ARBA00022448"/>
    </source>
</evidence>
<evidence type="ECO:0000256" key="4">
    <source>
        <dbReference type="ARBA" id="ARBA00019665"/>
    </source>
</evidence>
<dbReference type="PANTHER" id="PTHR45453">
    <property type="entry name" value="PHOSPHATE REGULON SENSOR PROTEIN PHOR"/>
    <property type="match status" value="1"/>
</dbReference>
<dbReference type="NCBIfam" id="TIGR02966">
    <property type="entry name" value="phoR_proteo"/>
    <property type="match status" value="1"/>
</dbReference>
<dbReference type="PROSITE" id="PS50109">
    <property type="entry name" value="HIS_KIN"/>
    <property type="match status" value="1"/>
</dbReference>
<dbReference type="InterPro" id="IPR004358">
    <property type="entry name" value="Sig_transdc_His_kin-like_C"/>
</dbReference>
<accession>A0ABS7YQ88</accession>
<keyword evidence="10 18" id="KW-0812">Transmembrane</keyword>
<keyword evidence="16 18" id="KW-0472">Membrane</keyword>
<evidence type="ECO:0000256" key="12">
    <source>
        <dbReference type="ARBA" id="ARBA00022777"/>
    </source>
</evidence>
<evidence type="ECO:0000256" key="16">
    <source>
        <dbReference type="ARBA" id="ARBA00023136"/>
    </source>
</evidence>
<dbReference type="InterPro" id="IPR036097">
    <property type="entry name" value="HisK_dim/P_sf"/>
</dbReference>
<dbReference type="CDD" id="cd00130">
    <property type="entry name" value="PAS"/>
    <property type="match status" value="1"/>
</dbReference>
<feature type="transmembrane region" description="Helical" evidence="18">
    <location>
        <begin position="20"/>
        <end position="45"/>
    </location>
</feature>
<dbReference type="Pfam" id="PF11808">
    <property type="entry name" value="PhoR"/>
    <property type="match status" value="1"/>
</dbReference>
<dbReference type="PRINTS" id="PR00344">
    <property type="entry name" value="BCTRLSENSOR"/>
</dbReference>
<evidence type="ECO:0000256" key="13">
    <source>
        <dbReference type="ARBA" id="ARBA00022840"/>
    </source>
</evidence>
<evidence type="ECO:0000259" key="19">
    <source>
        <dbReference type="PROSITE" id="PS50109"/>
    </source>
</evidence>
<dbReference type="InterPro" id="IPR005467">
    <property type="entry name" value="His_kinase_dom"/>
</dbReference>
<dbReference type="SMART" id="SM00388">
    <property type="entry name" value="HisKA"/>
    <property type="match status" value="1"/>
</dbReference>
<dbReference type="PANTHER" id="PTHR45453:SF1">
    <property type="entry name" value="PHOSPHATE REGULON SENSOR PROTEIN PHOR"/>
    <property type="match status" value="1"/>
</dbReference>
<evidence type="ECO:0000256" key="17">
    <source>
        <dbReference type="ARBA" id="ARBA00025207"/>
    </source>
</evidence>
<protein>
    <recommendedName>
        <fullName evidence="4">Phosphate regulon sensor protein PhoR</fullName>
        <ecNumber evidence="3">2.7.13.3</ecNumber>
    </recommendedName>
</protein>
<dbReference type="GO" id="GO:0004673">
    <property type="term" value="F:protein histidine kinase activity"/>
    <property type="evidence" value="ECO:0007669"/>
    <property type="project" value="UniProtKB-EC"/>
</dbReference>
<dbReference type="SUPFAM" id="SSF47384">
    <property type="entry name" value="Homodimeric domain of signal transducing histidine kinase"/>
    <property type="match status" value="1"/>
</dbReference>
<keyword evidence="9 20" id="KW-0808">Transferase</keyword>
<evidence type="ECO:0000256" key="1">
    <source>
        <dbReference type="ARBA" id="ARBA00000085"/>
    </source>
</evidence>
<dbReference type="InterPro" id="IPR036890">
    <property type="entry name" value="HATPase_C_sf"/>
</dbReference>
<evidence type="ECO:0000256" key="6">
    <source>
        <dbReference type="ARBA" id="ARBA00022475"/>
    </source>
</evidence>
<evidence type="ECO:0000256" key="11">
    <source>
        <dbReference type="ARBA" id="ARBA00022741"/>
    </source>
</evidence>
<dbReference type="SMART" id="SM00091">
    <property type="entry name" value="PAS"/>
    <property type="match status" value="1"/>
</dbReference>
<keyword evidence="14 18" id="KW-1133">Transmembrane helix</keyword>
<feature type="domain" description="Histidine kinase" evidence="19">
    <location>
        <begin position="212"/>
        <end position="429"/>
    </location>
</feature>
<evidence type="ECO:0000256" key="3">
    <source>
        <dbReference type="ARBA" id="ARBA00012438"/>
    </source>
</evidence>
<sequence>MVERLTWKKLAWELAFFYLPWIIIGWIFGYMSWLLLAATAMQLLWHLHNQIRLSAWLWDEKRLTPPSGSGQWESLFNGLYRLQQRQRKKRKELSNLIRRFRNGAESLPDAVVVFRSEGNIVWCNRLAQHLLGFHWPDDSGQPISNLIRTPDFIKYLQKDDFTEPLEMRSPLNVERSLELRIVPYTEGEHLMVVRDVTQLKQLEGMRRNFFANVSHELRTPMTVLQGYLEMTEDPDMLVGPMWTKAHGVMSQQLARMNSLVNQLLTLSKIEASPMHELDQEVKVPVMLEILEKEAQSLSGDAGHSFHFEVDKNLTVLGDEDQLRSAISNLVYNAVKYTPSGASITVRWFESPLGASLEVIDTGDGIEPQHLHRLTERFYRVDKARSRDTGGSGLGLAIVKHALSHHESRLEIQSEVGVGSKFSFILPKRLVIHDNKKTN</sequence>
<keyword evidence="7" id="KW-0597">Phosphoprotein</keyword>
<dbReference type="InterPro" id="IPR014310">
    <property type="entry name" value="Sig_transdc_His_kinase_PhoR"/>
</dbReference>
<dbReference type="InterPro" id="IPR035965">
    <property type="entry name" value="PAS-like_dom_sf"/>
</dbReference>
<dbReference type="Gene3D" id="1.10.287.130">
    <property type="match status" value="1"/>
</dbReference>
<keyword evidence="6" id="KW-1003">Cell membrane</keyword>
<evidence type="ECO:0000256" key="14">
    <source>
        <dbReference type="ARBA" id="ARBA00022989"/>
    </source>
</evidence>
<comment type="catalytic activity">
    <reaction evidence="1">
        <text>ATP + protein L-histidine = ADP + protein N-phospho-L-histidine.</text>
        <dbReference type="EC" id="2.7.13.3"/>
    </reaction>
</comment>
<evidence type="ECO:0000256" key="18">
    <source>
        <dbReference type="SAM" id="Phobius"/>
    </source>
</evidence>
<dbReference type="Gene3D" id="3.30.450.20">
    <property type="entry name" value="PAS domain"/>
    <property type="match status" value="1"/>
</dbReference>
<dbReference type="CDD" id="cd00082">
    <property type="entry name" value="HisKA"/>
    <property type="match status" value="1"/>
</dbReference>
<dbReference type="RefSeq" id="WP_225251459.1">
    <property type="nucleotide sequence ID" value="NZ_CP152307.1"/>
</dbReference>
<evidence type="ECO:0000313" key="21">
    <source>
        <dbReference type="Proteomes" id="UP001199044"/>
    </source>
</evidence>
<keyword evidence="21" id="KW-1185">Reference proteome</keyword>
<dbReference type="EMBL" id="JAIWIU010000124">
    <property type="protein sequence ID" value="MCA2017845.1"/>
    <property type="molecule type" value="Genomic_DNA"/>
</dbReference>
<comment type="caution">
    <text evidence="20">The sequence shown here is derived from an EMBL/GenBank/DDBJ whole genome shotgun (WGS) entry which is preliminary data.</text>
</comment>
<keyword evidence="5" id="KW-0813">Transport</keyword>
<dbReference type="Pfam" id="PF00989">
    <property type="entry name" value="PAS"/>
    <property type="match status" value="1"/>
</dbReference>
<dbReference type="Pfam" id="PF02518">
    <property type="entry name" value="HATPase_c"/>
    <property type="match status" value="1"/>
</dbReference>
<dbReference type="InterPro" id="IPR013767">
    <property type="entry name" value="PAS_fold"/>
</dbReference>
<keyword evidence="11" id="KW-0547">Nucleotide-binding</keyword>
<organism evidence="20 21">
    <name type="scientific">Vibrio tritonius</name>
    <dbReference type="NCBI Taxonomy" id="1435069"/>
    <lineage>
        <taxon>Bacteria</taxon>
        <taxon>Pseudomonadati</taxon>
        <taxon>Pseudomonadota</taxon>
        <taxon>Gammaproteobacteria</taxon>
        <taxon>Vibrionales</taxon>
        <taxon>Vibrionaceae</taxon>
        <taxon>Vibrio</taxon>
    </lineage>
</organism>
<dbReference type="InterPro" id="IPR000014">
    <property type="entry name" value="PAS"/>
</dbReference>
<name>A0ABS7YQ88_9VIBR</name>
<dbReference type="Proteomes" id="UP001199044">
    <property type="component" value="Unassembled WGS sequence"/>
</dbReference>
<keyword evidence="8" id="KW-0592">Phosphate transport</keyword>
<evidence type="ECO:0000313" key="20">
    <source>
        <dbReference type="EMBL" id="MCA2017845.1"/>
    </source>
</evidence>
<dbReference type="InterPro" id="IPR003661">
    <property type="entry name" value="HisK_dim/P_dom"/>
</dbReference>
<dbReference type="SUPFAM" id="SSF55785">
    <property type="entry name" value="PYP-like sensor domain (PAS domain)"/>
    <property type="match status" value="1"/>
</dbReference>
<evidence type="ECO:0000256" key="7">
    <source>
        <dbReference type="ARBA" id="ARBA00022553"/>
    </source>
</evidence>
<dbReference type="NCBIfam" id="NF008235">
    <property type="entry name" value="PRK11006.1"/>
    <property type="match status" value="1"/>
</dbReference>
<dbReference type="SUPFAM" id="SSF55874">
    <property type="entry name" value="ATPase domain of HSP90 chaperone/DNA topoisomerase II/histidine kinase"/>
    <property type="match status" value="1"/>
</dbReference>
<dbReference type="Pfam" id="PF00512">
    <property type="entry name" value="HisKA"/>
    <property type="match status" value="1"/>
</dbReference>
<dbReference type="EC" id="2.7.13.3" evidence="3"/>
<comment type="function">
    <text evidence="17">Member of the two-component regulatory system PhoR/PhoB involved in the phosphate regulon genes expression. PhoR may function as a membrane-associated protein kinase that phosphorylates PhoB in response to environmental signals.</text>
</comment>
<dbReference type="Gene3D" id="3.30.565.10">
    <property type="entry name" value="Histidine kinase-like ATPase, C-terminal domain"/>
    <property type="match status" value="1"/>
</dbReference>
<evidence type="ECO:0000256" key="8">
    <source>
        <dbReference type="ARBA" id="ARBA00022592"/>
    </source>
</evidence>
<dbReference type="InterPro" id="IPR003594">
    <property type="entry name" value="HATPase_dom"/>
</dbReference>
<keyword evidence="12 20" id="KW-0418">Kinase</keyword>
<keyword evidence="13" id="KW-0067">ATP-binding</keyword>
<keyword evidence="15" id="KW-0902">Two-component regulatory system</keyword>
<evidence type="ECO:0000256" key="10">
    <source>
        <dbReference type="ARBA" id="ARBA00022692"/>
    </source>
</evidence>
<reference evidence="21" key="1">
    <citation type="submission" date="2023-07" db="EMBL/GenBank/DDBJ databases">
        <title>Molecular identification of indigenous halophilic bacteria isolated from red sea cost, biodegradation of synthetic dyes and assessment of degraded metabolite toxicity.</title>
        <authorList>
            <person name="Chaieb K."/>
            <person name="Altayb H.N."/>
        </authorList>
    </citation>
    <scope>NUCLEOTIDE SEQUENCE [LARGE SCALE GENOMIC DNA]</scope>
    <source>
        <strain evidence="21">K20</strain>
    </source>
</reference>
<evidence type="ECO:0000256" key="9">
    <source>
        <dbReference type="ARBA" id="ARBA00022679"/>
    </source>
</evidence>
<comment type="subcellular location">
    <subcellularLocation>
        <location evidence="2">Cell membrane</location>
    </subcellularLocation>
</comment>
<evidence type="ECO:0000256" key="15">
    <source>
        <dbReference type="ARBA" id="ARBA00023012"/>
    </source>
</evidence>
<evidence type="ECO:0000256" key="2">
    <source>
        <dbReference type="ARBA" id="ARBA00004236"/>
    </source>
</evidence>
<dbReference type="InterPro" id="IPR021766">
    <property type="entry name" value="PhoR_N"/>
</dbReference>
<dbReference type="SMART" id="SM00387">
    <property type="entry name" value="HATPase_c"/>
    <property type="match status" value="1"/>
</dbReference>
<gene>
    <name evidence="20" type="primary">phoR</name>
    <name evidence="20" type="ORF">LDJ79_17120</name>
</gene>
<dbReference type="InterPro" id="IPR050351">
    <property type="entry name" value="BphY/WalK/GraS-like"/>
</dbReference>